<dbReference type="Proteomes" id="UP000502421">
    <property type="component" value="Chromosome"/>
</dbReference>
<dbReference type="RefSeq" id="WP_168811432.1">
    <property type="nucleotide sequence ID" value="NZ_CP051205.1"/>
</dbReference>
<proteinExistence type="predicted"/>
<organism evidence="1 2">
    <name type="scientific">Chitinophaga oryzae</name>
    <dbReference type="NCBI Taxonomy" id="2725414"/>
    <lineage>
        <taxon>Bacteria</taxon>
        <taxon>Pseudomonadati</taxon>
        <taxon>Bacteroidota</taxon>
        <taxon>Chitinophagia</taxon>
        <taxon>Chitinophagales</taxon>
        <taxon>Chitinophagaceae</taxon>
        <taxon>Chitinophaga</taxon>
    </lineage>
</organism>
<name>A0AAE6ZNM8_9BACT</name>
<accession>A0AAE6ZNM8</accession>
<protein>
    <submittedName>
        <fullName evidence="1">Uncharacterized protein</fullName>
    </submittedName>
</protein>
<dbReference type="EMBL" id="CP051205">
    <property type="protein sequence ID" value="QJB35922.1"/>
    <property type="molecule type" value="Genomic_DNA"/>
</dbReference>
<evidence type="ECO:0000313" key="2">
    <source>
        <dbReference type="Proteomes" id="UP000502421"/>
    </source>
</evidence>
<sequence>MKEKRPEHEAYFTFNRFSESFRTTKKGERPDIDKLWMEVKRYFLSFEEWFRNKHCYHLVGFLVDCGASIGLLKKEAEKITKSAFIDFLKKEIRKQVSCDIDELILCYSPNFRQVYK</sequence>
<evidence type="ECO:0000313" key="1">
    <source>
        <dbReference type="EMBL" id="QJB35922.1"/>
    </source>
</evidence>
<dbReference type="AlphaFoldDB" id="A0AAE6ZNM8"/>
<dbReference type="KEGG" id="coy:HF329_33275"/>
<reference evidence="2" key="1">
    <citation type="submission" date="2020-04" db="EMBL/GenBank/DDBJ databases">
        <authorList>
            <person name="Kittiwongwattana C."/>
        </authorList>
    </citation>
    <scope>NUCLEOTIDE SEQUENCE [LARGE SCALE GENOMIC DNA]</scope>
    <source>
        <strain evidence="2">1310</strain>
    </source>
</reference>
<gene>
    <name evidence="1" type="ORF">HF329_33275</name>
</gene>